<dbReference type="InterPro" id="IPR000551">
    <property type="entry name" value="MerR-type_HTH_dom"/>
</dbReference>
<dbReference type="EMBL" id="MLJW01000631">
    <property type="protein sequence ID" value="OIQ84264.1"/>
    <property type="molecule type" value="Genomic_DNA"/>
</dbReference>
<dbReference type="GO" id="GO:0003700">
    <property type="term" value="F:DNA-binding transcription factor activity"/>
    <property type="evidence" value="ECO:0007669"/>
    <property type="project" value="InterPro"/>
</dbReference>
<evidence type="ECO:0000256" key="2">
    <source>
        <dbReference type="SAM" id="MobiDB-lite"/>
    </source>
</evidence>
<feature type="domain" description="HTH merR-type" evidence="3">
    <location>
        <begin position="23"/>
        <end position="92"/>
    </location>
</feature>
<dbReference type="SMART" id="SM00422">
    <property type="entry name" value="HTH_MERR"/>
    <property type="match status" value="1"/>
</dbReference>
<evidence type="ECO:0000259" key="3">
    <source>
        <dbReference type="PROSITE" id="PS50937"/>
    </source>
</evidence>
<sequence>MPSSVHPRGSAGRPASSESTVPALTVAAVARRLGVAPATLRTWDRRYRLGPSAHLAGSHRRYSGDDVARLMVMRSLTLDGVAPAEAARVALAAELDGEAGQSAGARGPYLVSVPWRGRSTSTAVVDAVLAGDETACRRLLELPDGEDVLTWWSELVEPARAALVPRTVLGHPGEDPDALLYGSVLAALRRRTAGDRTSPARIAVVLLLAGPGEVRPVALHALAAALSDRAVDARVVTGLLEPHRVVEIATMANPAAVVMLADGRSPDLAVVHALHEAHPELPLFLAIADEPSAVELPWGPTVHRNRSLTGLLHEVLAVCR</sequence>
<evidence type="ECO:0000313" key="4">
    <source>
        <dbReference type="EMBL" id="OIQ84264.1"/>
    </source>
</evidence>
<feature type="region of interest" description="Disordered" evidence="2">
    <location>
        <begin position="1"/>
        <end position="20"/>
    </location>
</feature>
<dbReference type="PROSITE" id="PS50937">
    <property type="entry name" value="HTH_MERR_2"/>
    <property type="match status" value="1"/>
</dbReference>
<comment type="caution">
    <text evidence="4">The sequence shown here is derived from an EMBL/GenBank/DDBJ whole genome shotgun (WGS) entry which is preliminary data.</text>
</comment>
<dbReference type="AlphaFoldDB" id="A0A1J5QLE7"/>
<organism evidence="4">
    <name type="scientific">mine drainage metagenome</name>
    <dbReference type="NCBI Taxonomy" id="410659"/>
    <lineage>
        <taxon>unclassified sequences</taxon>
        <taxon>metagenomes</taxon>
        <taxon>ecological metagenomes</taxon>
    </lineage>
</organism>
<dbReference type="PANTHER" id="PTHR30204">
    <property type="entry name" value="REDOX-CYCLING DRUG-SENSING TRANSCRIPTIONAL ACTIVATOR SOXR"/>
    <property type="match status" value="1"/>
</dbReference>
<evidence type="ECO:0000256" key="1">
    <source>
        <dbReference type="ARBA" id="ARBA00023125"/>
    </source>
</evidence>
<proteinExistence type="predicted"/>
<dbReference type="Gene3D" id="1.10.1660.10">
    <property type="match status" value="1"/>
</dbReference>
<dbReference type="Pfam" id="PF13411">
    <property type="entry name" value="MerR_1"/>
    <property type="match status" value="1"/>
</dbReference>
<keyword evidence="1" id="KW-0238">DNA-binding</keyword>
<protein>
    <recommendedName>
        <fullName evidence="3">HTH merR-type domain-containing protein</fullName>
    </recommendedName>
</protein>
<dbReference type="SUPFAM" id="SSF46955">
    <property type="entry name" value="Putative DNA-binding domain"/>
    <property type="match status" value="1"/>
</dbReference>
<accession>A0A1J5QLE7</accession>
<gene>
    <name evidence="4" type="ORF">GALL_339170</name>
</gene>
<name>A0A1J5QLE7_9ZZZZ</name>
<dbReference type="GO" id="GO:0003677">
    <property type="term" value="F:DNA binding"/>
    <property type="evidence" value="ECO:0007669"/>
    <property type="project" value="UniProtKB-KW"/>
</dbReference>
<reference evidence="4" key="1">
    <citation type="submission" date="2016-10" db="EMBL/GenBank/DDBJ databases">
        <title>Sequence of Gallionella enrichment culture.</title>
        <authorList>
            <person name="Poehlein A."/>
            <person name="Muehling M."/>
            <person name="Daniel R."/>
        </authorList>
    </citation>
    <scope>NUCLEOTIDE SEQUENCE</scope>
</reference>
<dbReference type="InterPro" id="IPR009061">
    <property type="entry name" value="DNA-bd_dom_put_sf"/>
</dbReference>
<dbReference type="PANTHER" id="PTHR30204:SF97">
    <property type="entry name" value="MERR FAMILY REGULATORY PROTEIN"/>
    <property type="match status" value="1"/>
</dbReference>
<dbReference type="InterPro" id="IPR047057">
    <property type="entry name" value="MerR_fam"/>
</dbReference>